<dbReference type="PROSITE" id="PS00455">
    <property type="entry name" value="AMP_BINDING"/>
    <property type="match status" value="1"/>
</dbReference>
<dbReference type="PROSITE" id="PS00012">
    <property type="entry name" value="PHOSPHOPANTETHEINE"/>
    <property type="match status" value="1"/>
</dbReference>
<protein>
    <submittedName>
        <fullName evidence="4">Non-ribosomal peptide synthetase</fullName>
    </submittedName>
</protein>
<dbReference type="GO" id="GO:0043041">
    <property type="term" value="P:amino acid activation for nonribosomal peptide biosynthetic process"/>
    <property type="evidence" value="ECO:0007669"/>
    <property type="project" value="TreeGrafter"/>
</dbReference>
<dbReference type="PANTHER" id="PTHR45527">
    <property type="entry name" value="NONRIBOSOMAL PEPTIDE SYNTHETASE"/>
    <property type="match status" value="1"/>
</dbReference>
<dbReference type="SUPFAM" id="SSF56801">
    <property type="entry name" value="Acetyl-CoA synthetase-like"/>
    <property type="match status" value="1"/>
</dbReference>
<dbReference type="InterPro" id="IPR036736">
    <property type="entry name" value="ACP-like_sf"/>
</dbReference>
<evidence type="ECO:0000313" key="5">
    <source>
        <dbReference type="Proteomes" id="UP001164390"/>
    </source>
</evidence>
<dbReference type="GO" id="GO:0031177">
    <property type="term" value="F:phosphopantetheine binding"/>
    <property type="evidence" value="ECO:0007669"/>
    <property type="project" value="TreeGrafter"/>
</dbReference>
<dbReference type="SUPFAM" id="SSF47336">
    <property type="entry name" value="ACP-like"/>
    <property type="match status" value="1"/>
</dbReference>
<sequence>MGEYKPVHELVAQRAAEAPDACAVTDTAGAITYADLVARADRLAETLIRSGLTPGDTVAVQLRRSGAAIVALLAVSRAGGGALMLDIDGPRRWLEGFVEIARPVAWLAHDGAPAPPYAGPVIYLGGDGTVTEVAPDLFTTGPEGPAIGTPYVGPEDLACLVQTSGTTGLPKLVQVPQRTWTTAARTQCQLHGIDASERGAWLFPAHTNVSVSVVVWPFLIAGGHLSVPPDDLIGAPAELVEWIAAERVTQCFAVAPLAEALAKQDWPPSALRLLLTGSDRVREWGRNDLPFEIGNWYGANEVNIVTSSVVPWEQRITSATAGRAERAGPPPIGRVWPGAQWRVVDPEGADVPEGRIGELLVGGDQLAIGYHSARKTAEKFTPDADAVYAGQRIYRTGDLVRVRDGVFEHCGRTDEQVKINGVRVEMGEVEAALLGCPGVREAAATAVETGTGRLQLVGYVVAEPGGTVDSAGLRGRLADLLPAHMVPVAYVRLDALPRNRGDKIDRRALPAPETSGAETSDALGGRVAAVFAGVLERESCAPDDNFFLLGGDSMRATRAARTLTSELGREVSVEQVIMHPTPRELSELIRS</sequence>
<gene>
    <name evidence="4" type="ORF">L0C25_13860</name>
</gene>
<evidence type="ECO:0000259" key="3">
    <source>
        <dbReference type="PROSITE" id="PS50075"/>
    </source>
</evidence>
<evidence type="ECO:0000256" key="2">
    <source>
        <dbReference type="ARBA" id="ARBA00022553"/>
    </source>
</evidence>
<dbReference type="InterPro" id="IPR006162">
    <property type="entry name" value="Ppantetheine_attach_site"/>
</dbReference>
<dbReference type="GO" id="GO:0044550">
    <property type="term" value="P:secondary metabolite biosynthetic process"/>
    <property type="evidence" value="ECO:0007669"/>
    <property type="project" value="TreeGrafter"/>
</dbReference>
<dbReference type="GO" id="GO:0005737">
    <property type="term" value="C:cytoplasm"/>
    <property type="evidence" value="ECO:0007669"/>
    <property type="project" value="TreeGrafter"/>
</dbReference>
<dbReference type="InterPro" id="IPR045851">
    <property type="entry name" value="AMP-bd_C_sf"/>
</dbReference>
<feature type="domain" description="Carrier" evidence="3">
    <location>
        <begin position="518"/>
        <end position="591"/>
    </location>
</feature>
<dbReference type="Proteomes" id="UP001164390">
    <property type="component" value="Chromosome"/>
</dbReference>
<dbReference type="InterPro" id="IPR042099">
    <property type="entry name" value="ANL_N_sf"/>
</dbReference>
<keyword evidence="2" id="KW-0597">Phosphoprotein</keyword>
<reference evidence="4" key="1">
    <citation type="submission" date="2022-01" db="EMBL/GenBank/DDBJ databases">
        <title>Nocardioidaceae gen. sp. A5X3R13.</title>
        <authorList>
            <person name="Lopez Marin M.A."/>
            <person name="Uhlik O."/>
        </authorList>
    </citation>
    <scope>NUCLEOTIDE SEQUENCE</scope>
    <source>
        <strain evidence="4">A5X3R13</strain>
    </source>
</reference>
<dbReference type="Gene3D" id="3.40.50.12780">
    <property type="entry name" value="N-terminal domain of ligase-like"/>
    <property type="match status" value="1"/>
</dbReference>
<dbReference type="Pfam" id="PF13193">
    <property type="entry name" value="AMP-binding_C"/>
    <property type="match status" value="1"/>
</dbReference>
<dbReference type="RefSeq" id="WP_271632257.1">
    <property type="nucleotide sequence ID" value="NZ_CP094970.1"/>
</dbReference>
<evidence type="ECO:0000256" key="1">
    <source>
        <dbReference type="ARBA" id="ARBA00022450"/>
    </source>
</evidence>
<dbReference type="EMBL" id="CP094970">
    <property type="protein sequence ID" value="UYM03635.1"/>
    <property type="molecule type" value="Genomic_DNA"/>
</dbReference>
<dbReference type="PANTHER" id="PTHR45527:SF1">
    <property type="entry name" value="FATTY ACID SYNTHASE"/>
    <property type="match status" value="1"/>
</dbReference>
<keyword evidence="5" id="KW-1185">Reference proteome</keyword>
<dbReference type="InterPro" id="IPR000873">
    <property type="entry name" value="AMP-dep_synth/lig_dom"/>
</dbReference>
<dbReference type="InterPro" id="IPR020845">
    <property type="entry name" value="AMP-binding_CS"/>
</dbReference>
<dbReference type="Pfam" id="PF00501">
    <property type="entry name" value="AMP-binding"/>
    <property type="match status" value="1"/>
</dbReference>
<dbReference type="InterPro" id="IPR009081">
    <property type="entry name" value="PP-bd_ACP"/>
</dbReference>
<evidence type="ECO:0000313" key="4">
    <source>
        <dbReference type="EMBL" id="UYM03635.1"/>
    </source>
</evidence>
<dbReference type="Gene3D" id="3.30.300.30">
    <property type="match status" value="1"/>
</dbReference>
<dbReference type="AlphaFoldDB" id="A0AA46TEG0"/>
<keyword evidence="1" id="KW-0596">Phosphopantetheine</keyword>
<dbReference type="Pfam" id="PF00550">
    <property type="entry name" value="PP-binding"/>
    <property type="match status" value="1"/>
</dbReference>
<dbReference type="PROSITE" id="PS50075">
    <property type="entry name" value="CARRIER"/>
    <property type="match status" value="1"/>
</dbReference>
<dbReference type="Gene3D" id="1.10.1200.10">
    <property type="entry name" value="ACP-like"/>
    <property type="match status" value="1"/>
</dbReference>
<accession>A0AA46TEG0</accession>
<name>A0AA46TEG0_9ACTN</name>
<organism evidence="4 5">
    <name type="scientific">Solicola gregarius</name>
    <dbReference type="NCBI Taxonomy" id="2908642"/>
    <lineage>
        <taxon>Bacteria</taxon>
        <taxon>Bacillati</taxon>
        <taxon>Actinomycetota</taxon>
        <taxon>Actinomycetes</taxon>
        <taxon>Propionibacteriales</taxon>
        <taxon>Nocardioidaceae</taxon>
        <taxon>Solicola</taxon>
    </lineage>
</organism>
<dbReference type="KEGG" id="sgrg:L0C25_13860"/>
<proteinExistence type="predicted"/>
<dbReference type="InterPro" id="IPR025110">
    <property type="entry name" value="AMP-bd_C"/>
</dbReference>